<dbReference type="PANTHER" id="PTHR31100">
    <property type="entry name" value="AT-HOOK MOTIF NUCLEAR-LOCALIZED PROTEIN 15"/>
    <property type="match status" value="1"/>
</dbReference>
<evidence type="ECO:0000313" key="3">
    <source>
        <dbReference type="EMBL" id="KAK8919444.1"/>
    </source>
</evidence>
<dbReference type="GO" id="GO:0003700">
    <property type="term" value="F:DNA-binding transcription factor activity"/>
    <property type="evidence" value="ECO:0007669"/>
    <property type="project" value="TreeGrafter"/>
</dbReference>
<protein>
    <submittedName>
        <fullName evidence="3">DNA-binding protein ESCAROLA</fullName>
    </submittedName>
</protein>
<gene>
    <name evidence="3" type="primary">ESC</name>
    <name evidence="3" type="ORF">KSP39_PZI021198</name>
</gene>
<evidence type="ECO:0000259" key="2">
    <source>
        <dbReference type="PROSITE" id="PS51742"/>
    </source>
</evidence>
<reference evidence="3 4" key="1">
    <citation type="journal article" date="2022" name="Nat. Plants">
        <title>Genomes of leafy and leafless Platanthera orchids illuminate the evolution of mycoheterotrophy.</title>
        <authorList>
            <person name="Li M.H."/>
            <person name="Liu K.W."/>
            <person name="Li Z."/>
            <person name="Lu H.C."/>
            <person name="Ye Q.L."/>
            <person name="Zhang D."/>
            <person name="Wang J.Y."/>
            <person name="Li Y.F."/>
            <person name="Zhong Z.M."/>
            <person name="Liu X."/>
            <person name="Yu X."/>
            <person name="Liu D.K."/>
            <person name="Tu X.D."/>
            <person name="Liu B."/>
            <person name="Hao Y."/>
            <person name="Liao X.Y."/>
            <person name="Jiang Y.T."/>
            <person name="Sun W.H."/>
            <person name="Chen J."/>
            <person name="Chen Y.Q."/>
            <person name="Ai Y."/>
            <person name="Zhai J.W."/>
            <person name="Wu S.S."/>
            <person name="Zhou Z."/>
            <person name="Hsiao Y.Y."/>
            <person name="Wu W.L."/>
            <person name="Chen Y.Y."/>
            <person name="Lin Y.F."/>
            <person name="Hsu J.L."/>
            <person name="Li C.Y."/>
            <person name="Wang Z.W."/>
            <person name="Zhao X."/>
            <person name="Zhong W.Y."/>
            <person name="Ma X.K."/>
            <person name="Ma L."/>
            <person name="Huang J."/>
            <person name="Chen G.Z."/>
            <person name="Huang M.Z."/>
            <person name="Huang L."/>
            <person name="Peng D.H."/>
            <person name="Luo Y.B."/>
            <person name="Zou S.Q."/>
            <person name="Chen S.P."/>
            <person name="Lan S."/>
            <person name="Tsai W.C."/>
            <person name="Van de Peer Y."/>
            <person name="Liu Z.J."/>
        </authorList>
    </citation>
    <scope>NUCLEOTIDE SEQUENCE [LARGE SCALE GENOMIC DNA]</scope>
    <source>
        <strain evidence="3">Lor287</strain>
    </source>
</reference>
<dbReference type="InterPro" id="IPR014476">
    <property type="entry name" value="AHL15-29"/>
</dbReference>
<dbReference type="PROSITE" id="PS51742">
    <property type="entry name" value="PPC"/>
    <property type="match status" value="1"/>
</dbReference>
<dbReference type="EMBL" id="JBBWWQ010000019">
    <property type="protein sequence ID" value="KAK8919444.1"/>
    <property type="molecule type" value="Genomic_DNA"/>
</dbReference>
<comment type="caution">
    <text evidence="3">The sequence shown here is derived from an EMBL/GenBank/DDBJ whole genome shotgun (WGS) entry which is preliminary data.</text>
</comment>
<keyword evidence="3" id="KW-0238">DNA-binding</keyword>
<feature type="region of interest" description="Disordered" evidence="1">
    <location>
        <begin position="198"/>
        <end position="223"/>
    </location>
</feature>
<feature type="domain" description="PPC" evidence="2">
    <location>
        <begin position="68"/>
        <end position="208"/>
    </location>
</feature>
<dbReference type="InterPro" id="IPR005175">
    <property type="entry name" value="PPC_dom"/>
</dbReference>
<evidence type="ECO:0000313" key="4">
    <source>
        <dbReference type="Proteomes" id="UP001418222"/>
    </source>
</evidence>
<feature type="region of interest" description="Disordered" evidence="1">
    <location>
        <begin position="20"/>
        <end position="61"/>
    </location>
</feature>
<proteinExistence type="predicted"/>
<keyword evidence="4" id="KW-1185">Reference proteome</keyword>
<dbReference type="GO" id="GO:0005634">
    <property type="term" value="C:nucleus"/>
    <property type="evidence" value="ECO:0007669"/>
    <property type="project" value="TreeGrafter"/>
</dbReference>
<dbReference type="Proteomes" id="UP001418222">
    <property type="component" value="Unassembled WGS sequence"/>
</dbReference>
<dbReference type="AlphaFoldDB" id="A0AAP0AZ67"/>
<name>A0AAP0AZ67_9ASPA</name>
<sequence>MAEYDGVTAVTIALSQPCDEEPRILRRSGGGAGEASGSNSIVVRKPRGRPPGSKNKPKPPIVITRESESTMQPLVLELAHGSDVLDSVAAFARRRRVGVSILAGSGVVTSVSLRQPVISSAAFTISGRYDILSLSGTFLPPAPGGGAAPSAPRFTISVAGARGEVIGGAVAGPVTVAGTVVLVAASFLAAEFLRLPEEAEDEGSDEPASATRATAMGPGRQLTSQLSHDMVLWASPASCRSFYPSSPSRPPSHDY</sequence>
<dbReference type="GO" id="GO:0003680">
    <property type="term" value="F:minor groove of adenine-thymine-rich DNA binding"/>
    <property type="evidence" value="ECO:0007669"/>
    <property type="project" value="InterPro"/>
</dbReference>
<dbReference type="Gene3D" id="3.30.1330.80">
    <property type="entry name" value="Hypothetical protein, similar to alpha- acetolactate decarboxylase, domain 2"/>
    <property type="match status" value="1"/>
</dbReference>
<dbReference type="Pfam" id="PF03479">
    <property type="entry name" value="PCC"/>
    <property type="match status" value="1"/>
</dbReference>
<dbReference type="SUPFAM" id="SSF117856">
    <property type="entry name" value="AF0104/ALDC/Ptd012-like"/>
    <property type="match status" value="1"/>
</dbReference>
<organism evidence="3 4">
    <name type="scientific">Platanthera zijinensis</name>
    <dbReference type="NCBI Taxonomy" id="2320716"/>
    <lineage>
        <taxon>Eukaryota</taxon>
        <taxon>Viridiplantae</taxon>
        <taxon>Streptophyta</taxon>
        <taxon>Embryophyta</taxon>
        <taxon>Tracheophyta</taxon>
        <taxon>Spermatophyta</taxon>
        <taxon>Magnoliopsida</taxon>
        <taxon>Liliopsida</taxon>
        <taxon>Asparagales</taxon>
        <taxon>Orchidaceae</taxon>
        <taxon>Orchidoideae</taxon>
        <taxon>Orchideae</taxon>
        <taxon>Orchidinae</taxon>
        <taxon>Platanthera</taxon>
    </lineage>
</organism>
<evidence type="ECO:0000256" key="1">
    <source>
        <dbReference type="SAM" id="MobiDB-lite"/>
    </source>
</evidence>
<dbReference type="PANTHER" id="PTHR31100:SF63">
    <property type="entry name" value="AT-HOOK MOTIF NUCLEAR-LOCALIZED PROTEIN"/>
    <property type="match status" value="1"/>
</dbReference>
<dbReference type="CDD" id="cd11378">
    <property type="entry name" value="DUF296"/>
    <property type="match status" value="1"/>
</dbReference>
<accession>A0AAP0AZ67</accession>